<dbReference type="InterPro" id="IPR019931">
    <property type="entry name" value="LPXTG_anchor"/>
</dbReference>
<dbReference type="Proteomes" id="UP000016361">
    <property type="component" value="Unassembled WGS sequence"/>
</dbReference>
<evidence type="ECO:0000256" key="8">
    <source>
        <dbReference type="SAM" id="SignalP"/>
    </source>
</evidence>
<dbReference type="EMBL" id="BASH01000003">
    <property type="protein sequence ID" value="GAD16687.1"/>
    <property type="molecule type" value="Genomic_DNA"/>
</dbReference>
<evidence type="ECO:0000256" key="2">
    <source>
        <dbReference type="ARBA" id="ARBA00022525"/>
    </source>
</evidence>
<evidence type="ECO:0000256" key="3">
    <source>
        <dbReference type="ARBA" id="ARBA00022729"/>
    </source>
</evidence>
<feature type="compositionally biased region" description="Polar residues" evidence="6">
    <location>
        <begin position="1107"/>
        <end position="1141"/>
    </location>
</feature>
<evidence type="ECO:0000256" key="6">
    <source>
        <dbReference type="SAM" id="MobiDB-lite"/>
    </source>
</evidence>
<dbReference type="OrthoDB" id="2291570at2"/>
<feature type="region of interest" description="Disordered" evidence="6">
    <location>
        <begin position="41"/>
        <end position="217"/>
    </location>
</feature>
<evidence type="ECO:0000256" key="5">
    <source>
        <dbReference type="SAM" id="Coils"/>
    </source>
</evidence>
<dbReference type="STRING" id="1423780.FD05_GL000708"/>
<feature type="region of interest" description="Disordered" evidence="6">
    <location>
        <begin position="406"/>
        <end position="425"/>
    </location>
</feature>
<accession>S4NHP7</accession>
<dbReference type="PATRIC" id="fig|1423780.4.peg.710"/>
<keyword evidence="11" id="KW-1185">Reference proteome</keyword>
<keyword evidence="4" id="KW-0572">Peptidoglycan-anchor</keyword>
<evidence type="ECO:0000313" key="10">
    <source>
        <dbReference type="EMBL" id="GAD16687.1"/>
    </source>
</evidence>
<comment type="caution">
    <text evidence="10">The sequence shown here is derived from an EMBL/GenBank/DDBJ whole genome shotgun (WGS) entry which is preliminary data.</text>
</comment>
<feature type="transmembrane region" description="Helical" evidence="7">
    <location>
        <begin position="1224"/>
        <end position="1243"/>
    </location>
</feature>
<dbReference type="NCBIfam" id="TIGR03715">
    <property type="entry name" value="KxYKxGKxW"/>
    <property type="match status" value="1"/>
</dbReference>
<dbReference type="InterPro" id="IPR022263">
    <property type="entry name" value="KxYKxGKxW"/>
</dbReference>
<evidence type="ECO:0000313" key="11">
    <source>
        <dbReference type="Proteomes" id="UP000016361"/>
    </source>
</evidence>
<feature type="compositionally biased region" description="Low complexity" evidence="6">
    <location>
        <begin position="91"/>
        <end position="111"/>
    </location>
</feature>
<feature type="signal peptide" evidence="8">
    <location>
        <begin position="1"/>
        <end position="28"/>
    </location>
</feature>
<proteinExistence type="predicted"/>
<evidence type="ECO:0000256" key="7">
    <source>
        <dbReference type="SAM" id="Phobius"/>
    </source>
</evidence>
<feature type="region of interest" description="Disordered" evidence="6">
    <location>
        <begin position="1043"/>
        <end position="1201"/>
    </location>
</feature>
<sequence length="1248" mass="134752">MGQTQVIKKRFKLYKAGKRWLIAGIAFAGIQVSLAGMPTGTRAAETDTTTQVTPTESIANEDQTSQNLSSDSQTTSDVNATGQSANPEKSQAVQQQTTTTQNTQTVTTPATERTESVSQQPAQPVDNTEYAVHTKTPDTAKAQPTATVTHKQTTNSQTTNSQVTETSSTTTQRSQNVTVNKTVSQSNPTQSEEQPVKAQAEAESTAKAETSKANDSAAKANEMATQLNELLKNPKPSDASWLNQINQLADQLKETAENVSGNLGTVNEAITDYQNTLDRMAHQPQPNAIKQVTLDGKDQTATLESYTKLVNDYVSQINSQLAKLNQDQQNQHVVAGVRDAAAQLLTAADHLNEQLKAVSEAANAGNIDDNQTALAALQTAKEKYDQAKDAYNSLATVYNNTHNAQQTDISTINSNEDATQPDGKQNPTETAFINFVKDANSAAVQNNAFNQYQSATTDYETANQSLSVLNQAIDEWKAASDTYNQKIHDTQLTVDELTAITNTVIESQDRVKNALAKFGEDNDQYNQSLADYQSALDLYNADTHNSPIIAADGFQDSTSGSEWQRFQDQLKQLESNFENNDQSISHTNAVTMAANLDQVTYIGDVIQATDALQAKVNQLNELAAAQQAAVAQWDQTIAEATQDGRWALYYPQISVNAETLAKADYAYIDAINGTQTDFKTVTETIEKFGKTYTTFAVDQTTNDAQTSYEKVFTDFQNAISQYNQKVSGSQQINPELGTAIDLIKADANALTDDVQSFTTQYSKMVTVLAGLAADKSQNDAVKKLIVTDDVNSTDGFYPSHATYRTRSGQSIVLLVHFTDGDWSQVIGTNMDDIRFNRTEFYSERELKAAGNLPTDHSHKVTKEMLERLLEPGLFYDITLGIAGQTQIEVDPKVNYFDDGKTYYLAGYGIYQPSNSGLEMQGTDKIYTFVTDDPLQELMDNDTRLGGDPSQTTQIVLYYLTTGIDESLIPDSPKATEKIADVTIPINPLGTVDTASQPTGLVSPNQISQPVKLTTLTYLSGENLAPTFETIAFGQAPLISLNDSVAPTVDPNEGGNIPDKPSNPGDGHTPDTPTIPDDGYMPNTPGHSGNNGETPNGNHGTETPAIPGNNSGSETASQTPGNSQISTEQSVITGGTDQQSENSDNDTHDGNTTENNVVDEANAQSSVQENTGRQSGMKATDFTGAHSSNTDSQTPNGDAADQATDTKLQRAAMLPQTGEQNEAQFTVLGLVILALAGILGKAIMKRKHG</sequence>
<feature type="chain" id="PRO_5038682047" description="Gram-positive cocci surface proteins LPxTG domain-containing protein" evidence="8">
    <location>
        <begin position="29"/>
        <end position="1248"/>
    </location>
</feature>
<feature type="domain" description="Gram-positive cocci surface proteins LPxTG" evidence="9">
    <location>
        <begin position="1213"/>
        <end position="1248"/>
    </location>
</feature>
<keyword evidence="1" id="KW-0134">Cell wall</keyword>
<dbReference type="GeneID" id="301047971"/>
<keyword evidence="3 8" id="KW-0732">Signal</keyword>
<feature type="compositionally biased region" description="Polar residues" evidence="6">
    <location>
        <begin position="1184"/>
        <end position="1195"/>
    </location>
</feature>
<protein>
    <recommendedName>
        <fullName evidence="9">Gram-positive cocci surface proteins LPxTG domain-containing protein</fullName>
    </recommendedName>
</protein>
<name>S4NHP7_9LACO</name>
<feature type="compositionally biased region" description="Polar residues" evidence="6">
    <location>
        <begin position="181"/>
        <end position="193"/>
    </location>
</feature>
<feature type="compositionally biased region" description="Polar residues" evidence="6">
    <location>
        <begin position="116"/>
        <end position="126"/>
    </location>
</feature>
<keyword evidence="7" id="KW-0472">Membrane</keyword>
<dbReference type="PROSITE" id="PS50847">
    <property type="entry name" value="GRAM_POS_ANCHORING"/>
    <property type="match status" value="1"/>
</dbReference>
<dbReference type="RefSeq" id="WP_020281129.1">
    <property type="nucleotide sequence ID" value="NZ_AZED01000013.1"/>
</dbReference>
<dbReference type="NCBIfam" id="TIGR01167">
    <property type="entry name" value="LPXTG_anchor"/>
    <property type="match status" value="1"/>
</dbReference>
<feature type="compositionally biased region" description="Low complexity" evidence="6">
    <location>
        <begin position="147"/>
        <end position="180"/>
    </location>
</feature>
<organism evidence="10 11">
    <name type="scientific">Lentilactobacillus otakiensis DSM 19908 = JCM 15040</name>
    <dbReference type="NCBI Taxonomy" id="1423780"/>
    <lineage>
        <taxon>Bacteria</taxon>
        <taxon>Bacillati</taxon>
        <taxon>Bacillota</taxon>
        <taxon>Bacilli</taxon>
        <taxon>Lactobacillales</taxon>
        <taxon>Lactobacillaceae</taxon>
        <taxon>Lentilactobacillus</taxon>
    </lineage>
</organism>
<feature type="compositionally biased region" description="Polar residues" evidence="6">
    <location>
        <begin position="1151"/>
        <end position="1173"/>
    </location>
</feature>
<evidence type="ECO:0000259" key="9">
    <source>
        <dbReference type="PROSITE" id="PS50847"/>
    </source>
</evidence>
<dbReference type="Pfam" id="PF19258">
    <property type="entry name" value="KxYKxGKxW_sig"/>
    <property type="match status" value="1"/>
</dbReference>
<reference evidence="11" key="1">
    <citation type="journal article" date="2013" name="Genome Announc.">
        <title>Draft Genome Sequence of D-Branched-Chain Amino Acid Producer Lactobacillus otakiensis JCM 15040T, Isolated from a Traditional Japanese Pickle.</title>
        <authorList>
            <person name="Doi K."/>
            <person name="Mori K."/>
            <person name="Mutaguchi Y."/>
            <person name="Tashiro K."/>
            <person name="Fujino Y."/>
            <person name="Ohmori T."/>
            <person name="Kuhara S."/>
            <person name="Ohshima T."/>
        </authorList>
    </citation>
    <scope>NUCLEOTIDE SEQUENCE [LARGE SCALE GENOMIC DNA]</scope>
    <source>
        <strain evidence="11">JCM 15040</strain>
    </source>
</reference>
<feature type="compositionally biased region" description="Low complexity" evidence="6">
    <location>
        <begin position="41"/>
        <end position="55"/>
    </location>
</feature>
<dbReference type="Pfam" id="PF00746">
    <property type="entry name" value="Gram_pos_anchor"/>
    <property type="match status" value="1"/>
</dbReference>
<keyword evidence="7" id="KW-1133">Transmembrane helix</keyword>
<keyword evidence="2" id="KW-0964">Secreted</keyword>
<keyword evidence="5" id="KW-0175">Coiled coil</keyword>
<feature type="compositionally biased region" description="Polar residues" evidence="6">
    <location>
        <begin position="1084"/>
        <end position="1100"/>
    </location>
</feature>
<feature type="compositionally biased region" description="Polar residues" evidence="6">
    <location>
        <begin position="56"/>
        <end position="89"/>
    </location>
</feature>
<dbReference type="eggNOG" id="COG4932">
    <property type="taxonomic scope" value="Bacteria"/>
</dbReference>
<dbReference type="AlphaFoldDB" id="S4NHP7"/>
<feature type="coiled-coil region" evidence="5">
    <location>
        <begin position="341"/>
        <end position="397"/>
    </location>
</feature>
<gene>
    <name evidence="10" type="ORF">LOT_1225</name>
</gene>
<evidence type="ECO:0000256" key="1">
    <source>
        <dbReference type="ARBA" id="ARBA00022512"/>
    </source>
</evidence>
<keyword evidence="7" id="KW-0812">Transmembrane</keyword>
<evidence type="ECO:0000256" key="4">
    <source>
        <dbReference type="ARBA" id="ARBA00023088"/>
    </source>
</evidence>